<protein>
    <submittedName>
        <fullName evidence="2">Uncharacterized protein</fullName>
    </submittedName>
</protein>
<name>A0A9P6NAV7_9BASI</name>
<proteinExistence type="predicted"/>
<accession>A0A9P6NAV7</accession>
<evidence type="ECO:0000256" key="1">
    <source>
        <dbReference type="SAM" id="SignalP"/>
    </source>
</evidence>
<comment type="caution">
    <text evidence="2">The sequence shown here is derived from an EMBL/GenBank/DDBJ whole genome shotgun (WGS) entry which is preliminary data.</text>
</comment>
<keyword evidence="3" id="KW-1185">Reference proteome</keyword>
<evidence type="ECO:0000313" key="2">
    <source>
        <dbReference type="EMBL" id="KAG0142558.1"/>
    </source>
</evidence>
<reference evidence="2" key="1">
    <citation type="submission" date="2013-11" db="EMBL/GenBank/DDBJ databases">
        <title>Genome sequence of the fusiform rust pathogen reveals effectors for host alternation and coevolution with pine.</title>
        <authorList>
            <consortium name="DOE Joint Genome Institute"/>
            <person name="Smith K."/>
            <person name="Pendleton A."/>
            <person name="Kubisiak T."/>
            <person name="Anderson C."/>
            <person name="Salamov A."/>
            <person name="Aerts A."/>
            <person name="Riley R."/>
            <person name="Clum A."/>
            <person name="Lindquist E."/>
            <person name="Ence D."/>
            <person name="Campbell M."/>
            <person name="Kronenberg Z."/>
            <person name="Feau N."/>
            <person name="Dhillon B."/>
            <person name="Hamelin R."/>
            <person name="Burleigh J."/>
            <person name="Smith J."/>
            <person name="Yandell M."/>
            <person name="Nelson C."/>
            <person name="Grigoriev I."/>
            <person name="Davis J."/>
        </authorList>
    </citation>
    <scope>NUCLEOTIDE SEQUENCE</scope>
    <source>
        <strain evidence="2">G11</strain>
    </source>
</reference>
<feature type="signal peptide" evidence="1">
    <location>
        <begin position="1"/>
        <end position="23"/>
    </location>
</feature>
<dbReference type="Proteomes" id="UP000886653">
    <property type="component" value="Unassembled WGS sequence"/>
</dbReference>
<organism evidence="2 3">
    <name type="scientific">Cronartium quercuum f. sp. fusiforme G11</name>
    <dbReference type="NCBI Taxonomy" id="708437"/>
    <lineage>
        <taxon>Eukaryota</taxon>
        <taxon>Fungi</taxon>
        <taxon>Dikarya</taxon>
        <taxon>Basidiomycota</taxon>
        <taxon>Pucciniomycotina</taxon>
        <taxon>Pucciniomycetes</taxon>
        <taxon>Pucciniales</taxon>
        <taxon>Coleosporiaceae</taxon>
        <taxon>Cronartium</taxon>
    </lineage>
</organism>
<dbReference type="EMBL" id="MU167344">
    <property type="protein sequence ID" value="KAG0142558.1"/>
    <property type="molecule type" value="Genomic_DNA"/>
</dbReference>
<dbReference type="AlphaFoldDB" id="A0A9P6NAV7"/>
<evidence type="ECO:0000313" key="3">
    <source>
        <dbReference type="Proteomes" id="UP000886653"/>
    </source>
</evidence>
<gene>
    <name evidence="2" type="ORF">CROQUDRAFT_673457</name>
</gene>
<sequence>MPSFYFNFFIGLVCLFYCKSAIAITDLELLQNFKTSTMSESLEPSDIPKCIRDLSAAAVSGETGTLDQAISDTCEMAYGPIIFSRKQISDFLEFLNGKYDVNKGQIFEVQRRSLPDSGAKAWYIKGSGVWKINKAEHLPTPATSEYHFENWYLVEGEKVTSCDGLDLITGHPTGLHLFIERLEAMEIGVPGEYSQKLNQYIAEESKSRHP</sequence>
<keyword evidence="1" id="KW-0732">Signal</keyword>
<feature type="chain" id="PRO_5040279854" evidence="1">
    <location>
        <begin position="24"/>
        <end position="210"/>
    </location>
</feature>